<sequence length="215" mass="23692">MPIIPCLIFSLSALHGSEAWSPKASYFRISAIIPRTCRTNAMSLDGEPNHAMKSTQSQSFDPRIQRRAFAAGIIIPAFTVATSAMAKPVGEGGLPDGARQFDNLVRAQRDWIKLGKAVESRHEEFTDEEWKNVGFYLRKLYSVGDDMTFLSQNMEAAKKTDAAALVKSFKQKVKDAAKPVETKDWEAFVAVEKETSSQLSTFLGLLSSGSVPDEL</sequence>
<dbReference type="InterPro" id="IPR023222">
    <property type="entry name" value="PsbQ-like_dom_sf"/>
</dbReference>
<organism evidence="3">
    <name type="scientific">Octactis speculum</name>
    <dbReference type="NCBI Taxonomy" id="3111310"/>
    <lineage>
        <taxon>Eukaryota</taxon>
        <taxon>Sar</taxon>
        <taxon>Stramenopiles</taxon>
        <taxon>Ochrophyta</taxon>
        <taxon>Dictyochophyceae</taxon>
        <taxon>Dictyochales</taxon>
        <taxon>Dictyochaceae</taxon>
        <taxon>Octactis</taxon>
    </lineage>
</organism>
<feature type="signal peptide" evidence="2">
    <location>
        <begin position="1"/>
        <end position="19"/>
    </location>
</feature>
<proteinExistence type="predicted"/>
<dbReference type="EMBL" id="HBGS01056301">
    <property type="protein sequence ID" value="CAD9478574.1"/>
    <property type="molecule type" value="Transcribed_RNA"/>
</dbReference>
<protein>
    <submittedName>
        <fullName evidence="3">Uncharacterized protein</fullName>
    </submittedName>
</protein>
<keyword evidence="2" id="KW-0732">Signal</keyword>
<accession>A0A7S2H2F6</accession>
<keyword evidence="1" id="KW-0793">Thylakoid</keyword>
<evidence type="ECO:0000313" key="3">
    <source>
        <dbReference type="EMBL" id="CAD9478574.1"/>
    </source>
</evidence>
<feature type="chain" id="PRO_5031421509" evidence="2">
    <location>
        <begin position="20"/>
        <end position="215"/>
    </location>
</feature>
<dbReference type="AlphaFoldDB" id="A0A7S2H2F6"/>
<evidence type="ECO:0000256" key="1">
    <source>
        <dbReference type="ARBA" id="ARBA00023078"/>
    </source>
</evidence>
<gene>
    <name evidence="3" type="ORF">DSPE1174_LOCUS29310</name>
</gene>
<dbReference type="SUPFAM" id="SSF101112">
    <property type="entry name" value="Oxygen-evolving enhancer protein 3"/>
    <property type="match status" value="1"/>
</dbReference>
<evidence type="ECO:0000256" key="2">
    <source>
        <dbReference type="SAM" id="SignalP"/>
    </source>
</evidence>
<reference evidence="3" key="1">
    <citation type="submission" date="2021-01" db="EMBL/GenBank/DDBJ databases">
        <authorList>
            <person name="Corre E."/>
            <person name="Pelletier E."/>
            <person name="Niang G."/>
            <person name="Scheremetjew M."/>
            <person name="Finn R."/>
            <person name="Kale V."/>
            <person name="Holt S."/>
            <person name="Cochrane G."/>
            <person name="Meng A."/>
            <person name="Brown T."/>
            <person name="Cohen L."/>
        </authorList>
    </citation>
    <scope>NUCLEOTIDE SEQUENCE</scope>
    <source>
        <strain evidence="3">CCMP1381</strain>
    </source>
</reference>
<name>A0A7S2H2F6_9STRA</name>